<dbReference type="Pfam" id="PF01531">
    <property type="entry name" value="Glyco_transf_11"/>
    <property type="match status" value="1"/>
</dbReference>
<keyword evidence="3" id="KW-0333">Golgi apparatus</keyword>
<protein>
    <recommendedName>
        <fullName evidence="3">L-Fucosyltransferase</fullName>
        <ecNumber evidence="3">2.4.1.-</ecNumber>
    </recommendedName>
</protein>
<evidence type="ECO:0000313" key="5">
    <source>
        <dbReference type="Proteomes" id="UP000242188"/>
    </source>
</evidence>
<dbReference type="STRING" id="6573.A0A210QXM8"/>
<dbReference type="EMBL" id="NEDP02001340">
    <property type="protein sequence ID" value="OWF53476.1"/>
    <property type="molecule type" value="Genomic_DNA"/>
</dbReference>
<comment type="similarity">
    <text evidence="3">Belongs to the glycosyltransferase 11 family.</text>
</comment>
<evidence type="ECO:0000256" key="3">
    <source>
        <dbReference type="RuleBase" id="RU363129"/>
    </source>
</evidence>
<evidence type="ECO:0000313" key="4">
    <source>
        <dbReference type="EMBL" id="OWF53476.1"/>
    </source>
</evidence>
<dbReference type="EC" id="2.4.1.-" evidence="3"/>
<dbReference type="InterPro" id="IPR002516">
    <property type="entry name" value="Glyco_trans_11"/>
</dbReference>
<dbReference type="CDD" id="cd11301">
    <property type="entry name" value="Fut1_Fut2_like"/>
    <property type="match status" value="1"/>
</dbReference>
<dbReference type="GO" id="GO:0005975">
    <property type="term" value="P:carbohydrate metabolic process"/>
    <property type="evidence" value="ECO:0007669"/>
    <property type="project" value="InterPro"/>
</dbReference>
<keyword evidence="3" id="KW-0325">Glycoprotein</keyword>
<name>A0A210QXM8_MIZYE</name>
<dbReference type="UniPathway" id="UPA00378"/>
<dbReference type="PANTHER" id="PTHR11927">
    <property type="entry name" value="GALACTOSIDE 2-L-FUCOSYLTRANSFERASE"/>
    <property type="match status" value="1"/>
</dbReference>
<gene>
    <name evidence="4" type="ORF">KP79_PYT22943</name>
</gene>
<organism evidence="4 5">
    <name type="scientific">Mizuhopecten yessoensis</name>
    <name type="common">Japanese scallop</name>
    <name type="synonym">Patinopecten yessoensis</name>
    <dbReference type="NCBI Taxonomy" id="6573"/>
    <lineage>
        <taxon>Eukaryota</taxon>
        <taxon>Metazoa</taxon>
        <taxon>Spiralia</taxon>
        <taxon>Lophotrochozoa</taxon>
        <taxon>Mollusca</taxon>
        <taxon>Bivalvia</taxon>
        <taxon>Autobranchia</taxon>
        <taxon>Pteriomorphia</taxon>
        <taxon>Pectinida</taxon>
        <taxon>Pectinoidea</taxon>
        <taxon>Pectinidae</taxon>
        <taxon>Mizuhopecten</taxon>
    </lineage>
</organism>
<feature type="transmembrane region" description="Helical" evidence="3">
    <location>
        <begin position="31"/>
        <end position="54"/>
    </location>
</feature>
<dbReference type="GO" id="GO:0008107">
    <property type="term" value="F:galactoside 2-alpha-L-fucosyltransferase activity"/>
    <property type="evidence" value="ECO:0007669"/>
    <property type="project" value="InterPro"/>
</dbReference>
<sequence>MAGEQMIHRCDMKRRLRSPGNRRCHVSCQTCVLYTFGVSVFLVVISNVISYTALTKKPGFFREYIRNMSFMDSSYMTNRSTRNGLGWMLPAIISKTQNFPNVHNKGVLKEDATYRYNIVNGTKSTYQRTSKPETFLRNGTEAFRKTHFMTVQGNGRLGNQMFQFAALLGVSALHNYAPFVAPHHKLTQIFDLAQARVITMVNARGHGEERAGAFDTRIKNLSHSKNWTLQGYYQSWKYFDHVAKDVRNSFRFKADLYQKAFTKLKALNASVTVGVHIRRGDMNSKRELSRGYNVADESFIKKALSYFRLKFKNPVFVLIGDDATWMRSKVNYDDVKIATSGNAGADLAIMAQCNHSIVTSGTYGWWGAFLAGGETVYFLDYPKPGSWLDKQYKREDYYPPKWIGMS</sequence>
<evidence type="ECO:0000256" key="1">
    <source>
        <dbReference type="ARBA" id="ARBA00022676"/>
    </source>
</evidence>
<comment type="pathway">
    <text evidence="3">Protein modification; protein glycosylation.</text>
</comment>
<reference evidence="4 5" key="1">
    <citation type="journal article" date="2017" name="Nat. Ecol. Evol.">
        <title>Scallop genome provides insights into evolution of bilaterian karyotype and development.</title>
        <authorList>
            <person name="Wang S."/>
            <person name="Zhang J."/>
            <person name="Jiao W."/>
            <person name="Li J."/>
            <person name="Xun X."/>
            <person name="Sun Y."/>
            <person name="Guo X."/>
            <person name="Huan P."/>
            <person name="Dong B."/>
            <person name="Zhang L."/>
            <person name="Hu X."/>
            <person name="Sun X."/>
            <person name="Wang J."/>
            <person name="Zhao C."/>
            <person name="Wang Y."/>
            <person name="Wang D."/>
            <person name="Huang X."/>
            <person name="Wang R."/>
            <person name="Lv J."/>
            <person name="Li Y."/>
            <person name="Zhang Z."/>
            <person name="Liu B."/>
            <person name="Lu W."/>
            <person name="Hui Y."/>
            <person name="Liang J."/>
            <person name="Zhou Z."/>
            <person name="Hou R."/>
            <person name="Li X."/>
            <person name="Liu Y."/>
            <person name="Li H."/>
            <person name="Ning X."/>
            <person name="Lin Y."/>
            <person name="Zhao L."/>
            <person name="Xing Q."/>
            <person name="Dou J."/>
            <person name="Li Y."/>
            <person name="Mao J."/>
            <person name="Guo H."/>
            <person name="Dou H."/>
            <person name="Li T."/>
            <person name="Mu C."/>
            <person name="Jiang W."/>
            <person name="Fu Q."/>
            <person name="Fu X."/>
            <person name="Miao Y."/>
            <person name="Liu J."/>
            <person name="Yu Q."/>
            <person name="Li R."/>
            <person name="Liao H."/>
            <person name="Li X."/>
            <person name="Kong Y."/>
            <person name="Jiang Z."/>
            <person name="Chourrout D."/>
            <person name="Li R."/>
            <person name="Bao Z."/>
        </authorList>
    </citation>
    <scope>NUCLEOTIDE SEQUENCE [LARGE SCALE GENOMIC DNA]</scope>
    <source>
        <strain evidence="4 5">PY_sf001</strain>
    </source>
</reference>
<dbReference type="AlphaFoldDB" id="A0A210QXM8"/>
<keyword evidence="3" id="KW-1133">Transmembrane helix</keyword>
<keyword evidence="3" id="KW-0812">Transmembrane</keyword>
<dbReference type="GO" id="GO:0032580">
    <property type="term" value="C:Golgi cisterna membrane"/>
    <property type="evidence" value="ECO:0007669"/>
    <property type="project" value="UniProtKB-SubCell"/>
</dbReference>
<keyword evidence="1 3" id="KW-0328">Glycosyltransferase</keyword>
<dbReference type="Proteomes" id="UP000242188">
    <property type="component" value="Unassembled WGS sequence"/>
</dbReference>
<accession>A0A210QXM8</accession>
<keyword evidence="3" id="KW-0735">Signal-anchor</keyword>
<keyword evidence="2 3" id="KW-0808">Transferase</keyword>
<dbReference type="OrthoDB" id="3226at2759"/>
<keyword evidence="5" id="KW-1185">Reference proteome</keyword>
<keyword evidence="3" id="KW-0472">Membrane</keyword>
<comment type="caution">
    <text evidence="4">The sequence shown here is derived from an EMBL/GenBank/DDBJ whole genome shotgun (WGS) entry which is preliminary data.</text>
</comment>
<proteinExistence type="inferred from homology"/>
<comment type="subcellular location">
    <subcellularLocation>
        <location evidence="3">Golgi apparatus</location>
        <location evidence="3">Golgi stack membrane</location>
        <topology evidence="3">Single-pass type II membrane protein</topology>
    </subcellularLocation>
</comment>
<evidence type="ECO:0000256" key="2">
    <source>
        <dbReference type="ARBA" id="ARBA00022679"/>
    </source>
</evidence>
<dbReference type="PANTHER" id="PTHR11927:SF9">
    <property type="entry name" value="L-FUCOSYLTRANSFERASE"/>
    <property type="match status" value="1"/>
</dbReference>